<dbReference type="PANTHER" id="PTHR42976:SF1">
    <property type="entry name" value="GH18 DOMAIN-CONTAINING PROTEIN-RELATED"/>
    <property type="match status" value="1"/>
</dbReference>
<feature type="region of interest" description="Disordered" evidence="1">
    <location>
        <begin position="56"/>
        <end position="82"/>
    </location>
</feature>
<protein>
    <recommendedName>
        <fullName evidence="5">Chitinase</fullName>
    </recommendedName>
</protein>
<organism evidence="3 4">
    <name type="scientific">Longimycelium tulufanense</name>
    <dbReference type="NCBI Taxonomy" id="907463"/>
    <lineage>
        <taxon>Bacteria</taxon>
        <taxon>Bacillati</taxon>
        <taxon>Actinomycetota</taxon>
        <taxon>Actinomycetes</taxon>
        <taxon>Pseudonocardiales</taxon>
        <taxon>Pseudonocardiaceae</taxon>
        <taxon>Longimycelium</taxon>
    </lineage>
</organism>
<evidence type="ECO:0008006" key="5">
    <source>
        <dbReference type="Google" id="ProtNLM"/>
    </source>
</evidence>
<evidence type="ECO:0000256" key="2">
    <source>
        <dbReference type="SAM" id="Phobius"/>
    </source>
</evidence>
<evidence type="ECO:0000256" key="1">
    <source>
        <dbReference type="SAM" id="MobiDB-lite"/>
    </source>
</evidence>
<keyword evidence="4" id="KW-1185">Reference proteome</keyword>
<feature type="compositionally biased region" description="Low complexity" evidence="1">
    <location>
        <begin position="56"/>
        <end position="66"/>
    </location>
</feature>
<name>A0A8J3C7L6_9PSEU</name>
<dbReference type="AlphaFoldDB" id="A0A8J3C7L6"/>
<dbReference type="Proteomes" id="UP000637578">
    <property type="component" value="Unassembled WGS sequence"/>
</dbReference>
<evidence type="ECO:0000313" key="3">
    <source>
        <dbReference type="EMBL" id="GGM36165.1"/>
    </source>
</evidence>
<dbReference type="Gene3D" id="3.20.20.80">
    <property type="entry name" value="Glycosidases"/>
    <property type="match status" value="1"/>
</dbReference>
<evidence type="ECO:0000313" key="4">
    <source>
        <dbReference type="Proteomes" id="UP000637578"/>
    </source>
</evidence>
<reference evidence="3" key="2">
    <citation type="submission" date="2020-09" db="EMBL/GenBank/DDBJ databases">
        <authorList>
            <person name="Sun Q."/>
            <person name="Zhou Y."/>
        </authorList>
    </citation>
    <scope>NUCLEOTIDE SEQUENCE</scope>
    <source>
        <strain evidence="3">CGMCC 4.5737</strain>
    </source>
</reference>
<dbReference type="PANTHER" id="PTHR42976">
    <property type="entry name" value="BIFUNCTIONAL CHITINASE/LYSOZYME-RELATED"/>
    <property type="match status" value="1"/>
</dbReference>
<feature type="transmembrane region" description="Helical" evidence="2">
    <location>
        <begin position="24"/>
        <end position="46"/>
    </location>
</feature>
<reference evidence="3" key="1">
    <citation type="journal article" date="2014" name="Int. J. Syst. Evol. Microbiol.">
        <title>Complete genome sequence of Corynebacterium casei LMG S-19264T (=DSM 44701T), isolated from a smear-ripened cheese.</title>
        <authorList>
            <consortium name="US DOE Joint Genome Institute (JGI-PGF)"/>
            <person name="Walter F."/>
            <person name="Albersmeier A."/>
            <person name="Kalinowski J."/>
            <person name="Ruckert C."/>
        </authorList>
    </citation>
    <scope>NUCLEOTIDE SEQUENCE</scope>
    <source>
        <strain evidence="3">CGMCC 4.5737</strain>
    </source>
</reference>
<accession>A0A8J3C7L6</accession>
<sequence length="371" mass="39407">MTTLRIPLPIETVENPMKSSTTTWAAINTFAAVAVAAALFPFSALLTSAPAGAESATSGTAGSVASDHFSWKHEQDPAARASTPRVAPYIDITMDEPTLPEVARATGQKHFTLAFVLGSSAGCDPKWGGTIELTEPRIIGQIRQLRAMGGDVVIATGGALGPYLENVCGSSAALAEAYRKILDATGSNHLDVDVEAAIPANLVNQALATVQRERGTSVSYTLRVQGQDFGVDPFSVQILQSAARHNVDVLVNPMLMNFGYTGDWGEAMVSAAKATLRQMKNDVWPDKSDTELRRILGITPMIGRNDSGMTTTQAHARKLVSFARSHDIGFIGFWSVGRDNGRCPGGGVSPTCSGIAQSEYEFTNIFKAFAN</sequence>
<dbReference type="EMBL" id="BMMK01000001">
    <property type="protein sequence ID" value="GGM36165.1"/>
    <property type="molecule type" value="Genomic_DNA"/>
</dbReference>
<keyword evidence="2" id="KW-0472">Membrane</keyword>
<keyword evidence="2" id="KW-0812">Transmembrane</keyword>
<proteinExistence type="predicted"/>
<dbReference type="SUPFAM" id="SSF51445">
    <property type="entry name" value="(Trans)glycosidases"/>
    <property type="match status" value="1"/>
</dbReference>
<dbReference type="CDD" id="cd06543">
    <property type="entry name" value="GH18_PF-ChiA-like"/>
    <property type="match status" value="1"/>
</dbReference>
<dbReference type="InterPro" id="IPR052750">
    <property type="entry name" value="GH18_Chitinase"/>
</dbReference>
<comment type="caution">
    <text evidence="3">The sequence shown here is derived from an EMBL/GenBank/DDBJ whole genome shotgun (WGS) entry which is preliminary data.</text>
</comment>
<keyword evidence="2" id="KW-1133">Transmembrane helix</keyword>
<dbReference type="InterPro" id="IPR017853">
    <property type="entry name" value="GH"/>
</dbReference>
<gene>
    <name evidence="3" type="ORF">GCM10012275_04200</name>
</gene>